<dbReference type="InterPro" id="IPR017937">
    <property type="entry name" value="Thioredoxin_CS"/>
</dbReference>
<dbReference type="SUPFAM" id="SSF52833">
    <property type="entry name" value="Thioredoxin-like"/>
    <property type="match status" value="2"/>
</dbReference>
<dbReference type="InterPro" id="IPR036249">
    <property type="entry name" value="Thioredoxin-like_sf"/>
</dbReference>
<dbReference type="PROSITE" id="PS00194">
    <property type="entry name" value="THIOREDOXIN_1"/>
    <property type="match status" value="2"/>
</dbReference>
<dbReference type="GO" id="GO:0005783">
    <property type="term" value="C:endoplasmic reticulum"/>
    <property type="evidence" value="ECO:0007669"/>
    <property type="project" value="InterPro"/>
</dbReference>
<dbReference type="InterPro" id="IPR051063">
    <property type="entry name" value="PDI"/>
</dbReference>
<dbReference type="GO" id="GO:0003756">
    <property type="term" value="F:protein disulfide isomerase activity"/>
    <property type="evidence" value="ECO:0007669"/>
    <property type="project" value="UniProtKB-EC"/>
</dbReference>
<keyword evidence="7" id="KW-0413">Isomerase</keyword>
<feature type="signal peptide" evidence="11">
    <location>
        <begin position="1"/>
        <end position="18"/>
    </location>
</feature>
<dbReference type="STRING" id="158607.A0A2P5HUX8"/>
<dbReference type="Gene3D" id="3.40.30.10">
    <property type="entry name" value="Glutaredoxin"/>
    <property type="match status" value="2"/>
</dbReference>
<dbReference type="PRINTS" id="PR00421">
    <property type="entry name" value="THIOREDOXIN"/>
</dbReference>
<dbReference type="AlphaFoldDB" id="A0A2P5HUX8"/>
<evidence type="ECO:0000313" key="14">
    <source>
        <dbReference type="Proteomes" id="UP000094444"/>
    </source>
</evidence>
<keyword evidence="4 11" id="KW-0732">Signal</keyword>
<protein>
    <recommendedName>
        <fullName evidence="3">protein disulfide-isomerase</fullName>
        <ecNumber evidence="3">5.3.4.1</ecNumber>
    </recommendedName>
</protein>
<feature type="chain" id="PRO_5015146294" description="protein disulfide-isomerase" evidence="11">
    <location>
        <begin position="19"/>
        <end position="369"/>
    </location>
</feature>
<evidence type="ECO:0000256" key="9">
    <source>
        <dbReference type="RuleBase" id="RU004208"/>
    </source>
</evidence>
<dbReference type="InParanoid" id="A0A2P5HUX8"/>
<dbReference type="CDD" id="cd00238">
    <property type="entry name" value="ERp29c"/>
    <property type="match status" value="1"/>
</dbReference>
<keyword evidence="8" id="KW-0676">Redox-active center</keyword>
<dbReference type="NCBIfam" id="TIGR01126">
    <property type="entry name" value="pdi_dom"/>
    <property type="match status" value="2"/>
</dbReference>
<evidence type="ECO:0000256" key="7">
    <source>
        <dbReference type="ARBA" id="ARBA00023235"/>
    </source>
</evidence>
<keyword evidence="5" id="KW-0677">Repeat</keyword>
<dbReference type="PANTHER" id="PTHR45672:SF11">
    <property type="entry name" value="PROTEIN DISULFIDE-ISOMERASE C17H9.14C"/>
    <property type="match status" value="1"/>
</dbReference>
<evidence type="ECO:0000256" key="1">
    <source>
        <dbReference type="ARBA" id="ARBA00001182"/>
    </source>
</evidence>
<comment type="catalytic activity">
    <reaction evidence="1">
        <text>Catalyzes the rearrangement of -S-S- bonds in proteins.</text>
        <dbReference type="EC" id="5.3.4.1"/>
    </reaction>
</comment>
<dbReference type="InterPro" id="IPR013766">
    <property type="entry name" value="Thioredoxin_domain"/>
</dbReference>
<dbReference type="PANTHER" id="PTHR45672">
    <property type="entry name" value="PROTEIN DISULFIDE-ISOMERASE C17H9.14C-RELATED"/>
    <property type="match status" value="1"/>
</dbReference>
<dbReference type="InterPro" id="IPR036356">
    <property type="entry name" value="ERp29_C_sf"/>
</dbReference>
<evidence type="ECO:0000256" key="11">
    <source>
        <dbReference type="SAM" id="SignalP"/>
    </source>
</evidence>
<keyword evidence="14" id="KW-1185">Reference proteome</keyword>
<gene>
    <name evidence="13" type="ORF">DHEL01_v207554</name>
</gene>
<dbReference type="CDD" id="cd02998">
    <property type="entry name" value="PDI_a_ERp38"/>
    <property type="match status" value="2"/>
</dbReference>
<dbReference type="Gene3D" id="1.20.1150.12">
    <property type="entry name" value="Endoplasmic reticulum resident protein 29, C-terminal domain"/>
    <property type="match status" value="1"/>
</dbReference>
<organism evidence="13 14">
    <name type="scientific">Diaporthe helianthi</name>
    <dbReference type="NCBI Taxonomy" id="158607"/>
    <lineage>
        <taxon>Eukaryota</taxon>
        <taxon>Fungi</taxon>
        <taxon>Dikarya</taxon>
        <taxon>Ascomycota</taxon>
        <taxon>Pezizomycotina</taxon>
        <taxon>Sordariomycetes</taxon>
        <taxon>Sordariomycetidae</taxon>
        <taxon>Diaporthales</taxon>
        <taxon>Diaporthaceae</taxon>
        <taxon>Diaporthe</taxon>
    </lineage>
</organism>
<comment type="caution">
    <text evidence="13">The sequence shown here is derived from an EMBL/GenBank/DDBJ whole genome shotgun (WGS) entry which is preliminary data.</text>
</comment>
<feature type="domain" description="Thioredoxin" evidence="12">
    <location>
        <begin position="130"/>
        <end position="250"/>
    </location>
</feature>
<evidence type="ECO:0000256" key="3">
    <source>
        <dbReference type="ARBA" id="ARBA00012723"/>
    </source>
</evidence>
<dbReference type="InterPro" id="IPR005788">
    <property type="entry name" value="PDI_thioredoxin-like_dom"/>
</dbReference>
<dbReference type="EC" id="5.3.4.1" evidence="3"/>
<evidence type="ECO:0000256" key="10">
    <source>
        <dbReference type="SAM" id="Coils"/>
    </source>
</evidence>
<evidence type="ECO:0000256" key="8">
    <source>
        <dbReference type="ARBA" id="ARBA00023284"/>
    </source>
</evidence>
<dbReference type="EMBL" id="MAVT02000690">
    <property type="protein sequence ID" value="POS74054.1"/>
    <property type="molecule type" value="Genomic_DNA"/>
</dbReference>
<dbReference type="OrthoDB" id="10264505at2759"/>
<accession>A0A2P5HUX8</accession>
<name>A0A2P5HUX8_DIAHE</name>
<evidence type="ECO:0000256" key="5">
    <source>
        <dbReference type="ARBA" id="ARBA00022737"/>
    </source>
</evidence>
<dbReference type="Proteomes" id="UP000094444">
    <property type="component" value="Unassembled WGS sequence"/>
</dbReference>
<proteinExistence type="inferred from homology"/>
<evidence type="ECO:0000256" key="6">
    <source>
        <dbReference type="ARBA" id="ARBA00023157"/>
    </source>
</evidence>
<dbReference type="SUPFAM" id="SSF47933">
    <property type="entry name" value="ERP29 C domain-like"/>
    <property type="match status" value="1"/>
</dbReference>
<evidence type="ECO:0000313" key="13">
    <source>
        <dbReference type="EMBL" id="POS74054.1"/>
    </source>
</evidence>
<keyword evidence="10" id="KW-0175">Coiled coil</keyword>
<reference evidence="13" key="1">
    <citation type="submission" date="2017-09" db="EMBL/GenBank/DDBJ databases">
        <title>Polyketide synthases of a Diaporthe helianthi virulent isolate.</title>
        <authorList>
            <person name="Baroncelli R."/>
        </authorList>
    </citation>
    <scope>NUCLEOTIDE SEQUENCE [LARGE SCALE GENOMIC DNA]</scope>
    <source>
        <strain evidence="13">7/96</strain>
    </source>
</reference>
<dbReference type="Pfam" id="PF00085">
    <property type="entry name" value="Thioredoxin"/>
    <property type="match status" value="2"/>
</dbReference>
<dbReference type="Pfam" id="PF07749">
    <property type="entry name" value="ERp29"/>
    <property type="match status" value="1"/>
</dbReference>
<sequence length="369" mass="40167">MVLIKSFVLAGLTAVVAAKSAVLDLIPSNFDDVVLKSGKPTLVEFFAPWCGHCKNLAPVYEDLASSFASSKDVQIAKVDADAEKELGRRFGVQGFPTLKFFDGKSETPIDYSSGRDLESLSNFITEKTGVKPKRKLEKPSAVTMLTDSTFDKEVGSDKNVIVAFTAPWCGHCKNLAPVWEQLAEDYENEPNVLVAKVDAEGDNSKATAKAQGVTSYPTIKFFPAGSKEAELYSGGRGEADFVSFLNEKAGTHRAVGGALDAYAGTIEALNSVVDKFTGGKTVLTEALADAQKQAEELKEQAQYKYAEYYVRVFDKLKSNDGYAAKELARLDGILKKGGLAPTKLDELTSKTNILRRFVEEKIEQIKDEL</sequence>
<dbReference type="InterPro" id="IPR011679">
    <property type="entry name" value="ERp29_C"/>
</dbReference>
<dbReference type="FunFam" id="3.40.30.10:FF:000032">
    <property type="entry name" value="Protein disulfide-isomerase A6 homolog"/>
    <property type="match status" value="1"/>
</dbReference>
<evidence type="ECO:0000259" key="12">
    <source>
        <dbReference type="PROSITE" id="PS51352"/>
    </source>
</evidence>
<dbReference type="GO" id="GO:0006457">
    <property type="term" value="P:protein folding"/>
    <property type="evidence" value="ECO:0007669"/>
    <property type="project" value="TreeGrafter"/>
</dbReference>
<feature type="coiled-coil region" evidence="10">
    <location>
        <begin position="280"/>
        <end position="307"/>
    </location>
</feature>
<dbReference type="PROSITE" id="PS51352">
    <property type="entry name" value="THIOREDOXIN_2"/>
    <property type="match status" value="2"/>
</dbReference>
<evidence type="ECO:0000256" key="2">
    <source>
        <dbReference type="ARBA" id="ARBA00006347"/>
    </source>
</evidence>
<comment type="similarity">
    <text evidence="2 9">Belongs to the protein disulfide isomerase family.</text>
</comment>
<evidence type="ECO:0000256" key="4">
    <source>
        <dbReference type="ARBA" id="ARBA00022729"/>
    </source>
</evidence>
<feature type="domain" description="Thioredoxin" evidence="12">
    <location>
        <begin position="8"/>
        <end position="129"/>
    </location>
</feature>
<keyword evidence="6" id="KW-1015">Disulfide bond</keyword>